<dbReference type="InterPro" id="IPR043968">
    <property type="entry name" value="SGNH"/>
</dbReference>
<dbReference type="AlphaFoldDB" id="G6F0Z8"/>
<evidence type="ECO:0008006" key="6">
    <source>
        <dbReference type="Google" id="ProtNLM"/>
    </source>
</evidence>
<dbReference type="PANTHER" id="PTHR23028:SF53">
    <property type="entry name" value="ACYL_TRANSF_3 DOMAIN-CONTAINING PROTEIN"/>
    <property type="match status" value="1"/>
</dbReference>
<dbReference type="STRING" id="1088868.CIN_11510"/>
<evidence type="ECO:0000313" key="5">
    <source>
        <dbReference type="Proteomes" id="UP000005939"/>
    </source>
</evidence>
<feature type="transmembrane region" description="Helical" evidence="1">
    <location>
        <begin position="306"/>
        <end position="323"/>
    </location>
</feature>
<dbReference type="RefSeq" id="WP_008854141.1">
    <property type="nucleotide sequence ID" value="NZ_AGFR01000007.1"/>
</dbReference>
<comment type="caution">
    <text evidence="4">The sequence shown here is derived from an EMBL/GenBank/DDBJ whole genome shotgun (WGS) entry which is preliminary data.</text>
</comment>
<feature type="transmembrane region" description="Helical" evidence="1">
    <location>
        <begin position="12"/>
        <end position="29"/>
    </location>
</feature>
<feature type="transmembrane region" description="Helical" evidence="1">
    <location>
        <begin position="35"/>
        <end position="55"/>
    </location>
</feature>
<feature type="transmembrane region" description="Helical" evidence="1">
    <location>
        <begin position="275"/>
        <end position="294"/>
    </location>
</feature>
<protein>
    <recommendedName>
        <fullName evidence="6">Acyltransferase 3 domain-containing protein</fullName>
    </recommendedName>
</protein>
<dbReference type="Pfam" id="PF19040">
    <property type="entry name" value="SGNH"/>
    <property type="match status" value="1"/>
</dbReference>
<dbReference type="Pfam" id="PF01757">
    <property type="entry name" value="Acyl_transf_3"/>
    <property type="match status" value="1"/>
</dbReference>
<gene>
    <name evidence="4" type="ORF">CIN_11510</name>
</gene>
<dbReference type="Proteomes" id="UP000005939">
    <property type="component" value="Unassembled WGS sequence"/>
</dbReference>
<dbReference type="PATRIC" id="fig|1088868.3.peg.1155"/>
<feature type="transmembrane region" description="Helical" evidence="1">
    <location>
        <begin position="192"/>
        <end position="215"/>
    </location>
</feature>
<evidence type="ECO:0000313" key="4">
    <source>
        <dbReference type="EMBL" id="EHD13792.1"/>
    </source>
</evidence>
<keyword evidence="1" id="KW-0812">Transmembrane</keyword>
<sequence length="627" mass="72813">MTNKPSFRYDINGLRALAVIAVLIFHYNHSLLQGGFTGVDVFFVISGYLMTSIILRGLNNNSFSLLQFYKARAERIIPALLIICLILACIGYVFFEPMTYKLVGKHITSSLLFISDITFYNEAGYFDVDSQYKFLLHTWSLSVEWQFYIIYPISLIILHRFFSKPLLKVTILSTAIISFILSIYFISFNPTFAFYMLPTRMWELLIGSLAFLYPITLSKNKTIIIEVLGLIIIITSFIWIYDTAPWSGYLLFIPVFGAYLCIIANNQKTPLQNIIVQKIGLISYSLYLIHWPIIVFYKTLNIPLHFYIYLLLTFTLSLSLYFFIERKRNYKYKMICLYILLLACGYFISINGIGHRVQNPTYRVDYKNFFLQYYGGMNIPTNAKITHFNNDNHSPSFILTGDSHARQYGHYLVNQHINFIGLFDDGCIAMPDWYIDAMQSPHDKTICPGTYKKLQKLLQEYPTTNLVLIMRWDIYNNSSPIYHDANATHKQNTFFESLPHEIEQLVKIGGNQRQYFIVGQAFENYEEENIFQCYAKQQLYFFKKIIPLSCKNRVIQNSNSATKLLKKIAAQYQNVHFIDPTQVLCHNNQCSLVDKNYNPILSDIDHLSIYGAKIAGKYILDIINSVK</sequence>
<feature type="transmembrane region" description="Helical" evidence="1">
    <location>
        <begin position="222"/>
        <end position="240"/>
    </location>
</feature>
<feature type="domain" description="SGNH" evidence="3">
    <location>
        <begin position="387"/>
        <end position="618"/>
    </location>
</feature>
<feature type="transmembrane region" description="Helical" evidence="1">
    <location>
        <begin position="145"/>
        <end position="162"/>
    </location>
</feature>
<organism evidence="4 5">
    <name type="scientific">Commensalibacter intestini A911</name>
    <dbReference type="NCBI Taxonomy" id="1088868"/>
    <lineage>
        <taxon>Bacteria</taxon>
        <taxon>Pseudomonadati</taxon>
        <taxon>Pseudomonadota</taxon>
        <taxon>Alphaproteobacteria</taxon>
        <taxon>Acetobacterales</taxon>
        <taxon>Acetobacteraceae</taxon>
    </lineage>
</organism>
<accession>G6F0Z8</accession>
<evidence type="ECO:0000259" key="3">
    <source>
        <dbReference type="Pfam" id="PF19040"/>
    </source>
</evidence>
<dbReference type="InterPro" id="IPR002656">
    <property type="entry name" value="Acyl_transf_3_dom"/>
</dbReference>
<dbReference type="InterPro" id="IPR050879">
    <property type="entry name" value="Acyltransferase_3"/>
</dbReference>
<feature type="transmembrane region" description="Helical" evidence="1">
    <location>
        <begin position="335"/>
        <end position="354"/>
    </location>
</feature>
<keyword evidence="1" id="KW-0472">Membrane</keyword>
<feature type="transmembrane region" description="Helical" evidence="1">
    <location>
        <begin position="246"/>
        <end position="263"/>
    </location>
</feature>
<dbReference type="GO" id="GO:0016747">
    <property type="term" value="F:acyltransferase activity, transferring groups other than amino-acyl groups"/>
    <property type="evidence" value="ECO:0007669"/>
    <property type="project" value="InterPro"/>
</dbReference>
<proteinExistence type="predicted"/>
<dbReference type="EMBL" id="AGFR01000007">
    <property type="protein sequence ID" value="EHD13792.1"/>
    <property type="molecule type" value="Genomic_DNA"/>
</dbReference>
<name>G6F0Z8_9PROT</name>
<feature type="domain" description="Acyltransferase 3" evidence="2">
    <location>
        <begin position="9"/>
        <end position="321"/>
    </location>
</feature>
<dbReference type="eggNOG" id="COG1835">
    <property type="taxonomic scope" value="Bacteria"/>
</dbReference>
<dbReference type="PANTHER" id="PTHR23028">
    <property type="entry name" value="ACETYLTRANSFERASE"/>
    <property type="match status" value="1"/>
</dbReference>
<dbReference type="OrthoDB" id="9796461at2"/>
<reference evidence="4 5" key="1">
    <citation type="submission" date="2011-10" db="EMBL/GenBank/DDBJ databases">
        <title>Genome Sequence of Commensalibacter intestini A911, isolated from Drosophila gut.</title>
        <authorList>
            <person name="Lee W.-J."/>
            <person name="Kim E.-K."/>
        </authorList>
    </citation>
    <scope>NUCLEOTIDE SEQUENCE [LARGE SCALE GENOMIC DNA]</scope>
    <source>
        <strain evidence="4 5">A911</strain>
    </source>
</reference>
<feature type="transmembrane region" description="Helical" evidence="1">
    <location>
        <begin position="76"/>
        <end position="95"/>
    </location>
</feature>
<evidence type="ECO:0000256" key="1">
    <source>
        <dbReference type="SAM" id="Phobius"/>
    </source>
</evidence>
<dbReference type="GO" id="GO:0009103">
    <property type="term" value="P:lipopolysaccharide biosynthetic process"/>
    <property type="evidence" value="ECO:0007669"/>
    <property type="project" value="TreeGrafter"/>
</dbReference>
<feature type="transmembrane region" description="Helical" evidence="1">
    <location>
        <begin position="169"/>
        <end position="186"/>
    </location>
</feature>
<keyword evidence="1" id="KW-1133">Transmembrane helix</keyword>
<dbReference type="GO" id="GO:0016020">
    <property type="term" value="C:membrane"/>
    <property type="evidence" value="ECO:0007669"/>
    <property type="project" value="TreeGrafter"/>
</dbReference>
<evidence type="ECO:0000259" key="2">
    <source>
        <dbReference type="Pfam" id="PF01757"/>
    </source>
</evidence>